<evidence type="ECO:0000313" key="8">
    <source>
        <dbReference type="EnsemblMetazoa" id="BGLB030411-PA"/>
    </source>
</evidence>
<dbReference type="AlphaFoldDB" id="A0A2C9LEY8"/>
<feature type="domain" description="S1 motif" evidence="7">
    <location>
        <begin position="150"/>
        <end position="212"/>
    </location>
</feature>
<dbReference type="InterPro" id="IPR009019">
    <property type="entry name" value="KH_sf_prok-type"/>
</dbReference>
<dbReference type="InterPro" id="IPR012340">
    <property type="entry name" value="NA-bd_OB-fold"/>
</dbReference>
<dbReference type="Pfam" id="PF08529">
    <property type="entry name" value="NusA_N"/>
    <property type="match status" value="1"/>
</dbReference>
<dbReference type="VEuPathDB" id="VectorBase:BGLB030411"/>
<dbReference type="CDD" id="cd02134">
    <property type="entry name" value="KH-II_NusA_rpt1"/>
    <property type="match status" value="1"/>
</dbReference>
<dbReference type="Gene3D" id="3.30.300.20">
    <property type="match status" value="1"/>
</dbReference>
<organism evidence="8 9">
    <name type="scientific">Biomphalaria glabrata</name>
    <name type="common">Bloodfluke planorb</name>
    <name type="synonym">Freshwater snail</name>
    <dbReference type="NCBI Taxonomy" id="6526"/>
    <lineage>
        <taxon>Eukaryota</taxon>
        <taxon>Metazoa</taxon>
        <taxon>Spiralia</taxon>
        <taxon>Lophotrochozoa</taxon>
        <taxon>Mollusca</taxon>
        <taxon>Gastropoda</taxon>
        <taxon>Heterobranchia</taxon>
        <taxon>Euthyneura</taxon>
        <taxon>Panpulmonata</taxon>
        <taxon>Hygrophila</taxon>
        <taxon>Lymnaeoidea</taxon>
        <taxon>Planorbidae</taxon>
        <taxon>Biomphalaria</taxon>
    </lineage>
</organism>
<dbReference type="GO" id="GO:0003700">
    <property type="term" value="F:DNA-binding transcription factor activity"/>
    <property type="evidence" value="ECO:0007669"/>
    <property type="project" value="InterPro"/>
</dbReference>
<dbReference type="Gene3D" id="3.30.1480.10">
    <property type="entry name" value="NusA, N-terminal domain"/>
    <property type="match status" value="1"/>
</dbReference>
<dbReference type="InterPro" id="IPR010213">
    <property type="entry name" value="TF_NusA"/>
</dbReference>
<dbReference type="SUPFAM" id="SSF50249">
    <property type="entry name" value="Nucleic acid-binding proteins"/>
    <property type="match status" value="1"/>
</dbReference>
<reference evidence="8" key="1">
    <citation type="submission" date="2020-05" db="UniProtKB">
        <authorList>
            <consortium name="EnsemblMetazoa"/>
        </authorList>
    </citation>
    <scope>IDENTIFICATION</scope>
    <source>
        <strain evidence="8">BB02</strain>
    </source>
</reference>
<dbReference type="FunFam" id="3.30.300.20:FF:000002">
    <property type="entry name" value="Transcription termination/antitermination protein NusA"/>
    <property type="match status" value="1"/>
</dbReference>
<keyword evidence="3" id="KW-0889">Transcription antitermination</keyword>
<dbReference type="STRING" id="6526.A0A2C9LEY8"/>
<dbReference type="PANTHER" id="PTHR22648">
    <property type="entry name" value="TRANSCRIPTION TERMINATION FACTOR NUSA"/>
    <property type="match status" value="1"/>
</dbReference>
<dbReference type="PANTHER" id="PTHR22648:SF0">
    <property type="entry name" value="TRANSCRIPTION TERMINATION_ANTITERMINATION PROTEIN NUSA"/>
    <property type="match status" value="1"/>
</dbReference>
<evidence type="ECO:0000256" key="5">
    <source>
        <dbReference type="ARBA" id="ARBA00023015"/>
    </source>
</evidence>
<dbReference type="SUPFAM" id="SSF54814">
    <property type="entry name" value="Prokaryotic type KH domain (KH-domain type II)"/>
    <property type="match status" value="1"/>
</dbReference>
<gene>
    <name evidence="8" type="primary">106075354</name>
</gene>
<keyword evidence="4" id="KW-0694">RNA-binding</keyword>
<dbReference type="Gene3D" id="2.40.50.140">
    <property type="entry name" value="Nucleic acid-binding proteins"/>
    <property type="match status" value="1"/>
</dbReference>
<dbReference type="InterPro" id="IPR025249">
    <property type="entry name" value="TF_NusA_KH_1st"/>
</dbReference>
<evidence type="ECO:0000256" key="6">
    <source>
        <dbReference type="ARBA" id="ARBA00023163"/>
    </source>
</evidence>
<evidence type="ECO:0000256" key="2">
    <source>
        <dbReference type="ARBA" id="ARBA00022490"/>
    </source>
</evidence>
<dbReference type="GO" id="GO:0005829">
    <property type="term" value="C:cytosol"/>
    <property type="evidence" value="ECO:0007669"/>
    <property type="project" value="TreeGrafter"/>
</dbReference>
<dbReference type="KEGG" id="bgt:106075354"/>
<name>A0A2C9LEY8_BIOGL</name>
<dbReference type="Pfam" id="PF13184">
    <property type="entry name" value="KH_NusA_1st"/>
    <property type="match status" value="1"/>
</dbReference>
<dbReference type="NCBIfam" id="TIGR01953">
    <property type="entry name" value="NusA"/>
    <property type="match status" value="1"/>
</dbReference>
<sequence length="319" mass="35525">MGYSNNNFELISVIRSYAEQRGIGYLSVIGAVEESIRVFEASKYKYNKIVVKLDPNSGKIETFKELLVIEDGSSGKQSGVFIDGYECIGLSDARKIYGDISIGDIVMEQLPPISLRDSARDAFFSKKALNNKLSDIIKAKYFDVFKDLIGENVTGIVKRIDSKTLTLDVQNMETVISVSNLIKGEFFRKGDRIKAYLSSVVKESDAVHLNLSRTHPQFVVQLFKQEVPEVYDGIIHIKSVARIAGIKTKISVTSSDSNIDPVGACVGMRGSRVKAIIDELRGEKIDIIEYSQDPAKFVINALPTVEVVKVILDEEEKEW</sequence>
<dbReference type="PROSITE" id="PS50126">
    <property type="entry name" value="S1"/>
    <property type="match status" value="1"/>
</dbReference>
<dbReference type="GO" id="GO:0003723">
    <property type="term" value="F:RNA binding"/>
    <property type="evidence" value="ECO:0007669"/>
    <property type="project" value="UniProtKB-KW"/>
</dbReference>
<dbReference type="EnsemblMetazoa" id="BGLB030411-RA">
    <property type="protein sequence ID" value="BGLB030411-PA"/>
    <property type="gene ID" value="BGLB030411"/>
</dbReference>
<dbReference type="InterPro" id="IPR013735">
    <property type="entry name" value="TF_NusA_N"/>
</dbReference>
<keyword evidence="1" id="KW-0806">Transcription termination</keyword>
<evidence type="ECO:0000259" key="7">
    <source>
        <dbReference type="PROSITE" id="PS50126"/>
    </source>
</evidence>
<evidence type="ECO:0000256" key="3">
    <source>
        <dbReference type="ARBA" id="ARBA00022814"/>
    </source>
</evidence>
<dbReference type="InterPro" id="IPR015946">
    <property type="entry name" value="KH_dom-like_a/b"/>
</dbReference>
<dbReference type="InterPro" id="IPR003029">
    <property type="entry name" value="S1_domain"/>
</dbReference>
<dbReference type="GO" id="GO:0031564">
    <property type="term" value="P:transcription antitermination"/>
    <property type="evidence" value="ECO:0007669"/>
    <property type="project" value="UniProtKB-KW"/>
</dbReference>
<dbReference type="CDD" id="cd04455">
    <property type="entry name" value="S1_NusA"/>
    <property type="match status" value="1"/>
</dbReference>
<evidence type="ECO:0000256" key="4">
    <source>
        <dbReference type="ARBA" id="ARBA00022884"/>
    </source>
</evidence>
<dbReference type="SMART" id="SM00316">
    <property type="entry name" value="S1"/>
    <property type="match status" value="1"/>
</dbReference>
<accession>A0A2C9LEY8</accession>
<dbReference type="InterPro" id="IPR030842">
    <property type="entry name" value="TF_NusA_bacterial"/>
</dbReference>
<protein>
    <recommendedName>
        <fullName evidence="7">S1 motif domain-containing protein</fullName>
    </recommendedName>
</protein>
<dbReference type="InterPro" id="IPR036555">
    <property type="entry name" value="NusA_N_sf"/>
</dbReference>
<dbReference type="GO" id="GO:0006353">
    <property type="term" value="P:DNA-templated transcription termination"/>
    <property type="evidence" value="ECO:0007669"/>
    <property type="project" value="UniProtKB-KW"/>
</dbReference>
<keyword evidence="5" id="KW-0805">Transcription regulation</keyword>
<proteinExistence type="predicted"/>
<keyword evidence="6" id="KW-0804">Transcription</keyword>
<evidence type="ECO:0000313" key="9">
    <source>
        <dbReference type="Proteomes" id="UP000076420"/>
    </source>
</evidence>
<keyword evidence="2" id="KW-0963">Cytoplasm</keyword>
<evidence type="ECO:0000256" key="1">
    <source>
        <dbReference type="ARBA" id="ARBA00022472"/>
    </source>
</evidence>
<dbReference type="Proteomes" id="UP000076420">
    <property type="component" value="Unassembled WGS sequence"/>
</dbReference>
<dbReference type="SUPFAM" id="SSF69705">
    <property type="entry name" value="Transcription factor NusA, N-terminal domain"/>
    <property type="match status" value="1"/>
</dbReference>